<evidence type="ECO:0000313" key="8">
    <source>
        <dbReference type="EMBL" id="NKX45937.1"/>
    </source>
</evidence>
<evidence type="ECO:0000256" key="1">
    <source>
        <dbReference type="ARBA" id="ARBA00004651"/>
    </source>
</evidence>
<protein>
    <submittedName>
        <fullName evidence="8">Type II secretion system F family protein</fullName>
    </submittedName>
</protein>
<comment type="caution">
    <text evidence="8">The sequence shown here is derived from an EMBL/GenBank/DDBJ whole genome shotgun (WGS) entry which is preliminary data.</text>
</comment>
<dbReference type="RefSeq" id="WP_168624310.1">
    <property type="nucleotide sequence ID" value="NZ_JAAZQQ010000005.1"/>
</dbReference>
<keyword evidence="5 6" id="KW-0472">Membrane</keyword>
<evidence type="ECO:0000256" key="4">
    <source>
        <dbReference type="ARBA" id="ARBA00022989"/>
    </source>
</evidence>
<evidence type="ECO:0000256" key="5">
    <source>
        <dbReference type="ARBA" id="ARBA00023136"/>
    </source>
</evidence>
<keyword evidence="3 6" id="KW-0812">Transmembrane</keyword>
<dbReference type="Proteomes" id="UP000526408">
    <property type="component" value="Unassembled WGS sequence"/>
</dbReference>
<evidence type="ECO:0000259" key="7">
    <source>
        <dbReference type="Pfam" id="PF00482"/>
    </source>
</evidence>
<keyword evidence="9" id="KW-1185">Reference proteome</keyword>
<evidence type="ECO:0000256" key="3">
    <source>
        <dbReference type="ARBA" id="ARBA00022692"/>
    </source>
</evidence>
<feature type="domain" description="Type II secretion system protein GspF" evidence="7">
    <location>
        <begin position="193"/>
        <end position="321"/>
    </location>
</feature>
<evidence type="ECO:0000256" key="2">
    <source>
        <dbReference type="ARBA" id="ARBA00022475"/>
    </source>
</evidence>
<comment type="subcellular location">
    <subcellularLocation>
        <location evidence="1">Cell membrane</location>
        <topology evidence="1">Multi-pass membrane protein</topology>
    </subcellularLocation>
</comment>
<name>A0A7X6H368_9RHOB</name>
<accession>A0A7X6H368</accession>
<dbReference type="InterPro" id="IPR018076">
    <property type="entry name" value="T2SS_GspF_dom"/>
</dbReference>
<organism evidence="8 9">
    <name type="scientific">Roseicyclus persicicus</name>
    <dbReference type="NCBI Taxonomy" id="2650661"/>
    <lineage>
        <taxon>Bacteria</taxon>
        <taxon>Pseudomonadati</taxon>
        <taxon>Pseudomonadota</taxon>
        <taxon>Alphaproteobacteria</taxon>
        <taxon>Rhodobacterales</taxon>
        <taxon>Roseobacteraceae</taxon>
        <taxon>Roseicyclus</taxon>
    </lineage>
</organism>
<evidence type="ECO:0000313" key="9">
    <source>
        <dbReference type="Proteomes" id="UP000526408"/>
    </source>
</evidence>
<evidence type="ECO:0000256" key="6">
    <source>
        <dbReference type="SAM" id="Phobius"/>
    </source>
</evidence>
<feature type="transmembrane region" description="Helical" evidence="6">
    <location>
        <begin position="120"/>
        <end position="143"/>
    </location>
</feature>
<dbReference type="AlphaFoldDB" id="A0A7X6H368"/>
<dbReference type="GO" id="GO:0005886">
    <property type="term" value="C:plasma membrane"/>
    <property type="evidence" value="ECO:0007669"/>
    <property type="project" value="UniProtKB-SubCell"/>
</dbReference>
<keyword evidence="4 6" id="KW-1133">Transmembrane helix</keyword>
<feature type="transmembrane region" description="Helical" evidence="6">
    <location>
        <begin position="149"/>
        <end position="177"/>
    </location>
</feature>
<dbReference type="PANTHER" id="PTHR35007:SF2">
    <property type="entry name" value="PILUS ASSEMBLE PROTEIN"/>
    <property type="match status" value="1"/>
</dbReference>
<sequence length="336" mass="36023">MSEILNRVTGWLTAEFETAMVWIGFASLVLALLALLCLLAEARMQELRQLRLQRAVSRLGAGGPGAAPLSPRHSLAAAGTRATARILARIGDRIDVLLGGEGAATARDLEAAGFHGRDALVVYAILKTVLPVSIVAAGAILATGSERGWAGLAIPAATVLALALAVSKGLDIALDVLRKRRLDQLRRGLPDLLELLVITSEAGLGPQPALHRVARELAPAHPDLSREILKMVSETRLTNDRQSAYAHLCDRVPLPEIATFTQALHQSDTYGTPFSRAMRTLTAELRGDRLHRIEEQASRLPVLMTVPLIFCIMPSVFIVLVGPAVLRILDNILTGA</sequence>
<dbReference type="Pfam" id="PF00482">
    <property type="entry name" value="T2SSF"/>
    <property type="match status" value="1"/>
</dbReference>
<feature type="transmembrane region" description="Helical" evidence="6">
    <location>
        <begin position="20"/>
        <end position="40"/>
    </location>
</feature>
<gene>
    <name evidence="8" type="ORF">HCU73_15180</name>
</gene>
<dbReference type="PANTHER" id="PTHR35007">
    <property type="entry name" value="INTEGRAL MEMBRANE PROTEIN-RELATED"/>
    <property type="match status" value="1"/>
</dbReference>
<feature type="transmembrane region" description="Helical" evidence="6">
    <location>
        <begin position="302"/>
        <end position="326"/>
    </location>
</feature>
<proteinExistence type="predicted"/>
<reference evidence="8 9" key="1">
    <citation type="submission" date="2020-04" db="EMBL/GenBank/DDBJ databases">
        <authorList>
            <person name="Yoon J."/>
        </authorList>
    </citation>
    <scope>NUCLEOTIDE SEQUENCE [LARGE SCALE GENOMIC DNA]</scope>
    <source>
        <strain evidence="8 9">KMU-115</strain>
    </source>
</reference>
<dbReference type="EMBL" id="JAAZQQ010000005">
    <property type="protein sequence ID" value="NKX45937.1"/>
    <property type="molecule type" value="Genomic_DNA"/>
</dbReference>
<keyword evidence="2" id="KW-1003">Cell membrane</keyword>